<evidence type="ECO:0000313" key="1">
    <source>
        <dbReference type="EMBL" id="KAJ9541488.1"/>
    </source>
</evidence>
<proteinExistence type="predicted"/>
<evidence type="ECO:0008006" key="3">
    <source>
        <dbReference type="Google" id="ProtNLM"/>
    </source>
</evidence>
<protein>
    <recommendedName>
        <fullName evidence="3">ATP-dependent DNA helicase</fullName>
    </recommendedName>
</protein>
<dbReference type="PANTHER" id="PTHR23274">
    <property type="entry name" value="DNA HELICASE-RELATED"/>
    <property type="match status" value="1"/>
</dbReference>
<dbReference type="CDD" id="cd18809">
    <property type="entry name" value="SF1_C_RecD"/>
    <property type="match status" value="1"/>
</dbReference>
<comment type="caution">
    <text evidence="1">The sequence shown here is derived from an EMBL/GenBank/DDBJ whole genome shotgun (WGS) entry which is preliminary data.</text>
</comment>
<dbReference type="AlphaFoldDB" id="A0AA38SMA6"/>
<dbReference type="PANTHER" id="PTHR23274:SF51">
    <property type="entry name" value="OS03G0423850 PROTEIN"/>
    <property type="match status" value="1"/>
</dbReference>
<dbReference type="GO" id="GO:0005657">
    <property type="term" value="C:replication fork"/>
    <property type="evidence" value="ECO:0007669"/>
    <property type="project" value="TreeGrafter"/>
</dbReference>
<evidence type="ECO:0000313" key="2">
    <source>
        <dbReference type="Proteomes" id="UP001172457"/>
    </source>
</evidence>
<dbReference type="Proteomes" id="UP001172457">
    <property type="component" value="Chromosome 7"/>
</dbReference>
<accession>A0AA38SMA6</accession>
<keyword evidence="2" id="KW-1185">Reference proteome</keyword>
<dbReference type="SUPFAM" id="SSF52540">
    <property type="entry name" value="P-loop containing nucleoside triphosphate hydrolases"/>
    <property type="match status" value="1"/>
</dbReference>
<dbReference type="Gene3D" id="3.40.50.300">
    <property type="entry name" value="P-loop containing nucleotide triphosphate hydrolases"/>
    <property type="match status" value="1"/>
</dbReference>
<dbReference type="EMBL" id="JARYMX010000007">
    <property type="protein sequence ID" value="KAJ9541488.1"/>
    <property type="molecule type" value="Genomic_DNA"/>
</dbReference>
<dbReference type="InterPro" id="IPR027417">
    <property type="entry name" value="P-loop_NTPase"/>
</dbReference>
<reference evidence="1" key="1">
    <citation type="submission" date="2023-03" db="EMBL/GenBank/DDBJ databases">
        <title>Chromosome-scale reference genome and RAD-based genetic map of yellow starthistle (Centaurea solstitialis) reveal putative structural variation and QTLs associated with invader traits.</title>
        <authorList>
            <person name="Reatini B."/>
            <person name="Cang F.A."/>
            <person name="Jiang Q."/>
            <person name="Mckibben M.T.W."/>
            <person name="Barker M.S."/>
            <person name="Rieseberg L.H."/>
            <person name="Dlugosch K.M."/>
        </authorList>
    </citation>
    <scope>NUCLEOTIDE SEQUENCE</scope>
    <source>
        <strain evidence="1">CAN-66</strain>
        <tissue evidence="1">Leaf</tissue>
    </source>
</reference>
<dbReference type="GO" id="GO:0006260">
    <property type="term" value="P:DNA replication"/>
    <property type="evidence" value="ECO:0007669"/>
    <property type="project" value="TreeGrafter"/>
</dbReference>
<organism evidence="1 2">
    <name type="scientific">Centaurea solstitialis</name>
    <name type="common">yellow star-thistle</name>
    <dbReference type="NCBI Taxonomy" id="347529"/>
    <lineage>
        <taxon>Eukaryota</taxon>
        <taxon>Viridiplantae</taxon>
        <taxon>Streptophyta</taxon>
        <taxon>Embryophyta</taxon>
        <taxon>Tracheophyta</taxon>
        <taxon>Spermatophyta</taxon>
        <taxon>Magnoliopsida</taxon>
        <taxon>eudicotyledons</taxon>
        <taxon>Gunneridae</taxon>
        <taxon>Pentapetalae</taxon>
        <taxon>asterids</taxon>
        <taxon>campanulids</taxon>
        <taxon>Asterales</taxon>
        <taxon>Asteraceae</taxon>
        <taxon>Carduoideae</taxon>
        <taxon>Cardueae</taxon>
        <taxon>Centaureinae</taxon>
        <taxon>Centaurea</taxon>
    </lineage>
</organism>
<sequence length="168" mass="19219">MFSAEQFCLGANLRVDLISAKISAKHAVMFELFCCGDLLSLYLLGRMCYKTFIGRIDMTPTNTSWPFHIKRRQFPIKVCFAMTINKSQGQTFNHVCAYLVKPVFTRGQLYVTASRVTSRAGLRFYVDNGGKCDNNLTRNVVYKEVFYNFPLDTTDNTDRLGLARLQQL</sequence>
<name>A0AA38SMA6_9ASTR</name>
<gene>
    <name evidence="1" type="ORF">OSB04_027994</name>
</gene>